<evidence type="ECO:0000256" key="3">
    <source>
        <dbReference type="RuleBase" id="RU000363"/>
    </source>
</evidence>
<dbReference type="PRINTS" id="PR00081">
    <property type="entry name" value="GDHRDH"/>
</dbReference>
<gene>
    <name evidence="5" type="ORF">AAFH96_20440</name>
</gene>
<dbReference type="InterPro" id="IPR057326">
    <property type="entry name" value="KR_dom"/>
</dbReference>
<name>A0ABV5CWQ8_9ACTN</name>
<dbReference type="PROSITE" id="PS00061">
    <property type="entry name" value="ADH_SHORT"/>
    <property type="match status" value="1"/>
</dbReference>
<proteinExistence type="inferred from homology"/>
<dbReference type="InterPro" id="IPR020904">
    <property type="entry name" value="Sc_DH/Rdtase_CS"/>
</dbReference>
<evidence type="ECO:0000256" key="1">
    <source>
        <dbReference type="ARBA" id="ARBA00006484"/>
    </source>
</evidence>
<evidence type="ECO:0000313" key="6">
    <source>
        <dbReference type="Proteomes" id="UP001582793"/>
    </source>
</evidence>
<evidence type="ECO:0000256" key="2">
    <source>
        <dbReference type="ARBA" id="ARBA00023002"/>
    </source>
</evidence>
<sequence>MDATNARVVVTGGSSGIGRAVARRLHDAGSRVAVLDLPSSAPPPAAGGPTFVPVDVTDPDSVRAATGAARQALGGIDALVSCAGVATPTPVRRSDGQLHPLDRFRSVVAVNLVGLYDVLRHCVDAMADNEPGPDGERGVIVNISSIAAFDGQIGQSAYAATKGAIASMTLPLARELGALGIRVLSLCPGIVDTPMLAGMPEPLRERLTALPVFPRRLADPAEIAEFVLTCLEIRLLNGEVVRLDAATRMPPR</sequence>
<organism evidence="5 6">
    <name type="scientific">Polymorphospora lycopeni</name>
    <dbReference type="NCBI Taxonomy" id="3140240"/>
    <lineage>
        <taxon>Bacteria</taxon>
        <taxon>Bacillati</taxon>
        <taxon>Actinomycetota</taxon>
        <taxon>Actinomycetes</taxon>
        <taxon>Micromonosporales</taxon>
        <taxon>Micromonosporaceae</taxon>
        <taxon>Polymorphospora</taxon>
    </lineage>
</organism>
<comment type="caution">
    <text evidence="5">The sequence shown here is derived from an EMBL/GenBank/DDBJ whole genome shotgun (WGS) entry which is preliminary data.</text>
</comment>
<keyword evidence="2" id="KW-0560">Oxidoreductase</keyword>
<reference evidence="5 6" key="1">
    <citation type="submission" date="2024-04" db="EMBL/GenBank/DDBJ databases">
        <title>Polymorphospora sp. isolated from Baiyangdian Lake in Xiong'an New Area.</title>
        <authorList>
            <person name="Zhang X."/>
            <person name="Liu J."/>
        </authorList>
    </citation>
    <scope>NUCLEOTIDE SEQUENCE [LARGE SCALE GENOMIC DNA]</scope>
    <source>
        <strain evidence="5 6">2-325</strain>
    </source>
</reference>
<comment type="similarity">
    <text evidence="1 3">Belongs to the short-chain dehydrogenases/reductases (SDR) family.</text>
</comment>
<dbReference type="InterPro" id="IPR036291">
    <property type="entry name" value="NAD(P)-bd_dom_sf"/>
</dbReference>
<accession>A0ABV5CWQ8</accession>
<evidence type="ECO:0000259" key="4">
    <source>
        <dbReference type="SMART" id="SM00822"/>
    </source>
</evidence>
<dbReference type="Gene3D" id="3.40.50.720">
    <property type="entry name" value="NAD(P)-binding Rossmann-like Domain"/>
    <property type="match status" value="1"/>
</dbReference>
<dbReference type="PRINTS" id="PR00080">
    <property type="entry name" value="SDRFAMILY"/>
</dbReference>
<dbReference type="Proteomes" id="UP001582793">
    <property type="component" value="Unassembled WGS sequence"/>
</dbReference>
<dbReference type="SMART" id="SM00822">
    <property type="entry name" value="PKS_KR"/>
    <property type="match status" value="1"/>
</dbReference>
<keyword evidence="6" id="KW-1185">Reference proteome</keyword>
<feature type="domain" description="Ketoreductase" evidence="4">
    <location>
        <begin position="6"/>
        <end position="193"/>
    </location>
</feature>
<dbReference type="Pfam" id="PF00106">
    <property type="entry name" value="adh_short"/>
    <property type="match status" value="1"/>
</dbReference>
<protein>
    <submittedName>
        <fullName evidence="5">SDR family NAD(P)-dependent oxidoreductase</fullName>
    </submittedName>
</protein>
<dbReference type="EMBL" id="JBCGDC010000060">
    <property type="protein sequence ID" value="MFB6395461.1"/>
    <property type="molecule type" value="Genomic_DNA"/>
</dbReference>
<dbReference type="SUPFAM" id="SSF51735">
    <property type="entry name" value="NAD(P)-binding Rossmann-fold domains"/>
    <property type="match status" value="1"/>
</dbReference>
<dbReference type="PANTHER" id="PTHR43658:SF8">
    <property type="entry name" value="17-BETA-HYDROXYSTEROID DEHYDROGENASE 14-RELATED"/>
    <property type="match status" value="1"/>
</dbReference>
<evidence type="ECO:0000313" key="5">
    <source>
        <dbReference type="EMBL" id="MFB6395461.1"/>
    </source>
</evidence>
<dbReference type="PANTHER" id="PTHR43658">
    <property type="entry name" value="SHORT-CHAIN DEHYDROGENASE/REDUCTASE"/>
    <property type="match status" value="1"/>
</dbReference>
<dbReference type="RefSeq" id="WP_375735249.1">
    <property type="nucleotide sequence ID" value="NZ_JBCGDC010000060.1"/>
</dbReference>
<dbReference type="InterPro" id="IPR002347">
    <property type="entry name" value="SDR_fam"/>
</dbReference>